<dbReference type="SUPFAM" id="SSF53850">
    <property type="entry name" value="Periplasmic binding protein-like II"/>
    <property type="match status" value="2"/>
</dbReference>
<reference evidence="8" key="1">
    <citation type="journal article" date="2021" name="PeerJ">
        <title>Extensive microbial diversity within the chicken gut microbiome revealed by metagenomics and culture.</title>
        <authorList>
            <person name="Gilroy R."/>
            <person name="Ravi A."/>
            <person name="Getino M."/>
            <person name="Pursley I."/>
            <person name="Horton D.L."/>
            <person name="Alikhan N.F."/>
            <person name="Baker D."/>
            <person name="Gharbi K."/>
            <person name="Hall N."/>
            <person name="Watson M."/>
            <person name="Adriaenssens E.M."/>
            <person name="Foster-Nyarko E."/>
            <person name="Jarju S."/>
            <person name="Secka A."/>
            <person name="Antonio M."/>
            <person name="Oren A."/>
            <person name="Chaudhuri R.R."/>
            <person name="La Ragione R."/>
            <person name="Hildebrand F."/>
            <person name="Pallen M.J."/>
        </authorList>
    </citation>
    <scope>NUCLEOTIDE SEQUENCE</scope>
    <source>
        <strain evidence="8">B5_2728</strain>
    </source>
</reference>
<dbReference type="AlphaFoldDB" id="A0A948T336"/>
<keyword evidence="5" id="KW-0564">Palmitate</keyword>
<feature type="signal peptide" evidence="7">
    <location>
        <begin position="1"/>
        <end position="21"/>
    </location>
</feature>
<evidence type="ECO:0000313" key="8">
    <source>
        <dbReference type="EMBL" id="MBU3806341.1"/>
    </source>
</evidence>
<dbReference type="InterPro" id="IPR004872">
    <property type="entry name" value="Lipoprotein_NlpA"/>
</dbReference>
<proteinExistence type="inferred from homology"/>
<dbReference type="Proteomes" id="UP000713596">
    <property type="component" value="Unassembled WGS sequence"/>
</dbReference>
<comment type="subcellular location">
    <subcellularLocation>
        <location evidence="1">Membrane</location>
        <topology evidence="1">Lipid-anchor</topology>
    </subcellularLocation>
</comment>
<keyword evidence="6" id="KW-0449">Lipoprotein</keyword>
<reference evidence="8" key="2">
    <citation type="submission" date="2021-04" db="EMBL/GenBank/DDBJ databases">
        <authorList>
            <person name="Gilroy R."/>
        </authorList>
    </citation>
    <scope>NUCLEOTIDE SEQUENCE</scope>
    <source>
        <strain evidence="8">B5_2728</strain>
    </source>
</reference>
<evidence type="ECO:0000256" key="5">
    <source>
        <dbReference type="ARBA" id="ARBA00023139"/>
    </source>
</evidence>
<evidence type="ECO:0008006" key="10">
    <source>
        <dbReference type="Google" id="ProtNLM"/>
    </source>
</evidence>
<dbReference type="EMBL" id="JAHLFP010000046">
    <property type="protein sequence ID" value="MBU3806341.1"/>
    <property type="molecule type" value="Genomic_DNA"/>
</dbReference>
<comment type="similarity">
    <text evidence="2">Belongs to the NlpA lipoprotein family.</text>
</comment>
<protein>
    <recommendedName>
        <fullName evidence="10">D-methionine transport system substrate-binding protein</fullName>
    </recommendedName>
</protein>
<evidence type="ECO:0000256" key="6">
    <source>
        <dbReference type="ARBA" id="ARBA00023288"/>
    </source>
</evidence>
<sequence>MKKFLSLLAAGCLALSLVACGGGSKGYQIGIPGDATNGARALLLLEAQGIITLKEGAGLKATERDIQDNPFNVSIVAMEAAALPSGLPDLDFAVINGNYASGAGIVDSVLVSEDPESVAAQTYGNILAVKEGRENDPAIQVLASVLMSQEVQDYIKENYNGVVMPMGAKEIDAPALSESVTLKVGASPSPHAEILEFATPLLAEKGVILEIQEFDDYVMPNTAVEDGSLDANYFQHQPYLDDFNAEQGTHIVSVVIPHYEPMGIYGGKTKDLSVFKK</sequence>
<keyword evidence="3 7" id="KW-0732">Signal</keyword>
<evidence type="ECO:0000256" key="3">
    <source>
        <dbReference type="ARBA" id="ARBA00022729"/>
    </source>
</evidence>
<dbReference type="PANTHER" id="PTHR30429:SF0">
    <property type="entry name" value="METHIONINE-BINDING LIPOPROTEIN METQ"/>
    <property type="match status" value="1"/>
</dbReference>
<evidence type="ECO:0000256" key="7">
    <source>
        <dbReference type="SAM" id="SignalP"/>
    </source>
</evidence>
<evidence type="ECO:0000256" key="1">
    <source>
        <dbReference type="ARBA" id="ARBA00004635"/>
    </source>
</evidence>
<organism evidence="8 9">
    <name type="scientific">Candidatus Allofournierella pullistercoris</name>
    <dbReference type="NCBI Taxonomy" id="2838597"/>
    <lineage>
        <taxon>Bacteria</taxon>
        <taxon>Bacillati</taxon>
        <taxon>Bacillota</taxon>
        <taxon>Clostridia</taxon>
        <taxon>Eubacteriales</taxon>
        <taxon>Oscillospiraceae</taxon>
        <taxon>Allofournierella</taxon>
    </lineage>
</organism>
<evidence type="ECO:0000256" key="4">
    <source>
        <dbReference type="ARBA" id="ARBA00023136"/>
    </source>
</evidence>
<name>A0A948T336_9FIRM</name>
<keyword evidence="4" id="KW-0472">Membrane</keyword>
<dbReference type="GO" id="GO:0016020">
    <property type="term" value="C:membrane"/>
    <property type="evidence" value="ECO:0007669"/>
    <property type="project" value="UniProtKB-SubCell"/>
</dbReference>
<dbReference type="PANTHER" id="PTHR30429">
    <property type="entry name" value="D-METHIONINE-BINDING LIPOPROTEIN METQ"/>
    <property type="match status" value="1"/>
</dbReference>
<gene>
    <name evidence="8" type="ORF">H9882_05555</name>
</gene>
<feature type="chain" id="PRO_5039657101" description="D-methionine transport system substrate-binding protein" evidence="7">
    <location>
        <begin position="22"/>
        <end position="277"/>
    </location>
</feature>
<dbReference type="PROSITE" id="PS51257">
    <property type="entry name" value="PROKAR_LIPOPROTEIN"/>
    <property type="match status" value="1"/>
</dbReference>
<dbReference type="Gene3D" id="3.40.190.10">
    <property type="entry name" value="Periplasmic binding protein-like II"/>
    <property type="match status" value="4"/>
</dbReference>
<evidence type="ECO:0000256" key="2">
    <source>
        <dbReference type="ARBA" id="ARBA00008973"/>
    </source>
</evidence>
<accession>A0A948T336</accession>
<evidence type="ECO:0000313" key="9">
    <source>
        <dbReference type="Proteomes" id="UP000713596"/>
    </source>
</evidence>
<comment type="caution">
    <text evidence="8">The sequence shown here is derived from an EMBL/GenBank/DDBJ whole genome shotgun (WGS) entry which is preliminary data.</text>
</comment>
<dbReference type="Pfam" id="PF03180">
    <property type="entry name" value="Lipoprotein_9"/>
    <property type="match status" value="2"/>
</dbReference>